<evidence type="ECO:0000256" key="1">
    <source>
        <dbReference type="SAM" id="MobiDB-lite"/>
    </source>
</evidence>
<dbReference type="HOGENOM" id="CLU_2934405_0_0_9"/>
<gene>
    <name evidence="2" type="ORF">CLORAM_02941</name>
</gene>
<keyword evidence="3" id="KW-1185">Reference proteome</keyword>
<protein>
    <submittedName>
        <fullName evidence="2">Uncharacterized protein</fullName>
    </submittedName>
</protein>
<comment type="caution">
    <text evidence="2">The sequence shown here is derived from an EMBL/GenBank/DDBJ whole genome shotgun (WGS) entry which is preliminary data.</text>
</comment>
<dbReference type="RefSeq" id="WP_003539127.1">
    <property type="nucleotide sequence ID" value="NZ_CP036346.1"/>
</dbReference>
<organism evidence="2 3">
    <name type="scientific">Thomasclavelia ramosa DSM 1402</name>
    <dbReference type="NCBI Taxonomy" id="445974"/>
    <lineage>
        <taxon>Bacteria</taxon>
        <taxon>Bacillati</taxon>
        <taxon>Bacillota</taxon>
        <taxon>Erysipelotrichia</taxon>
        <taxon>Erysipelotrichales</taxon>
        <taxon>Coprobacillaceae</taxon>
        <taxon>Thomasclavelia</taxon>
    </lineage>
</organism>
<dbReference type="Proteomes" id="UP000005798">
    <property type="component" value="Unassembled WGS sequence"/>
</dbReference>
<accession>B0N8K7</accession>
<reference evidence="2" key="1">
    <citation type="submission" date="2007-11" db="EMBL/GenBank/DDBJ databases">
        <authorList>
            <person name="Fulton L."/>
            <person name="Clifton S."/>
            <person name="Fulton B."/>
            <person name="Xu J."/>
            <person name="Minx P."/>
            <person name="Pepin K.H."/>
            <person name="Johnson M."/>
            <person name="Thiruvilangam P."/>
            <person name="Bhonagiri V."/>
            <person name="Nash W.E."/>
            <person name="Mardis E.R."/>
            <person name="Wilson R.K."/>
        </authorList>
    </citation>
    <scope>NUCLEOTIDE SEQUENCE [LARGE SCALE GENOMIC DNA]</scope>
    <source>
        <strain evidence="2">DSM 1402</strain>
    </source>
</reference>
<feature type="region of interest" description="Disordered" evidence="1">
    <location>
        <begin position="1"/>
        <end position="60"/>
    </location>
</feature>
<feature type="compositionally biased region" description="Basic and acidic residues" evidence="1">
    <location>
        <begin position="37"/>
        <end position="46"/>
    </location>
</feature>
<feature type="compositionally biased region" description="Basic and acidic residues" evidence="1">
    <location>
        <begin position="1"/>
        <end position="23"/>
    </location>
</feature>
<evidence type="ECO:0000313" key="3">
    <source>
        <dbReference type="Proteomes" id="UP000005798"/>
    </source>
</evidence>
<name>B0N8K7_9FIRM</name>
<reference evidence="2" key="2">
    <citation type="submission" date="2014-06" db="EMBL/GenBank/DDBJ databases">
        <title>Draft genome sequence of Clostridium ramosum(DSM 1402).</title>
        <authorList>
            <person name="Sudarsanam P."/>
            <person name="Ley R."/>
            <person name="Guruge J."/>
            <person name="Turnbaugh P.J."/>
            <person name="Mahowald M."/>
            <person name="Liep D."/>
            <person name="Gordon J."/>
        </authorList>
    </citation>
    <scope>NUCLEOTIDE SEQUENCE</scope>
    <source>
        <strain evidence="2">DSM 1402</strain>
    </source>
</reference>
<proteinExistence type="predicted"/>
<evidence type="ECO:0000313" key="2">
    <source>
        <dbReference type="EMBL" id="EDS18145.1"/>
    </source>
</evidence>
<dbReference type="AlphaFoldDB" id="B0N8K7"/>
<dbReference type="EMBL" id="ABFX02000008">
    <property type="protein sequence ID" value="EDS18145.1"/>
    <property type="molecule type" value="Genomic_DNA"/>
</dbReference>
<sequence>MNEKKPFKPGEQEQKQPKYEPEIKYSNQDFDVYQGNYEKRDSRDETDFLQMIRGTEDNDQ</sequence>